<reference evidence="7 8" key="1">
    <citation type="submission" date="2018-08" db="EMBL/GenBank/DDBJ databases">
        <title>Flavobacterium tibetense sp. nov., isolated from a wetland YonghuCo on Tibetan Plateau.</title>
        <authorList>
            <person name="Phurbu D."/>
            <person name="Lu H."/>
            <person name="Xing P."/>
        </authorList>
    </citation>
    <scope>NUCLEOTIDE SEQUENCE [LARGE SCALE GENOMIC DNA]</scope>
    <source>
        <strain evidence="7 8">DJC</strain>
    </source>
</reference>
<feature type="domain" description="Zinc finger DksA/TraR C4-type" evidence="5">
    <location>
        <begin position="75"/>
        <end position="106"/>
    </location>
</feature>
<evidence type="ECO:0000256" key="2">
    <source>
        <dbReference type="ARBA" id="ARBA00022771"/>
    </source>
</evidence>
<feature type="zinc finger region" description="dksA C4-type" evidence="4">
    <location>
        <begin position="80"/>
        <end position="104"/>
    </location>
</feature>
<evidence type="ECO:0000259" key="5">
    <source>
        <dbReference type="Pfam" id="PF01258"/>
    </source>
</evidence>
<evidence type="ECO:0000256" key="4">
    <source>
        <dbReference type="PROSITE-ProRule" id="PRU00510"/>
    </source>
</evidence>
<dbReference type="Proteomes" id="UP000284547">
    <property type="component" value="Unassembled WGS sequence"/>
</dbReference>
<keyword evidence="3" id="KW-0862">Zinc</keyword>
<evidence type="ECO:0000259" key="6">
    <source>
        <dbReference type="Pfam" id="PF21173"/>
    </source>
</evidence>
<dbReference type="SUPFAM" id="SSF57716">
    <property type="entry name" value="Glucocorticoid receptor-like (DNA-binding domain)"/>
    <property type="match status" value="1"/>
</dbReference>
<dbReference type="GO" id="GO:0008270">
    <property type="term" value="F:zinc ion binding"/>
    <property type="evidence" value="ECO:0007669"/>
    <property type="project" value="UniProtKB-KW"/>
</dbReference>
<dbReference type="RefSeq" id="WP_118152851.1">
    <property type="nucleotide sequence ID" value="NZ_QWEY01000006.1"/>
</dbReference>
<dbReference type="EMBL" id="QWEY01000006">
    <property type="protein sequence ID" value="RGP36892.1"/>
    <property type="molecule type" value="Genomic_DNA"/>
</dbReference>
<dbReference type="Pfam" id="PF21173">
    <property type="entry name" value="DksA-like_N"/>
    <property type="match status" value="1"/>
</dbReference>
<dbReference type="Gene3D" id="1.20.120.910">
    <property type="entry name" value="DksA, coiled-coil domain"/>
    <property type="match status" value="1"/>
</dbReference>
<protein>
    <submittedName>
        <fullName evidence="7">TraR/DksA family transcriptional regulator</fullName>
    </submittedName>
</protein>
<dbReference type="OrthoDB" id="1121111at2"/>
<evidence type="ECO:0000256" key="1">
    <source>
        <dbReference type="ARBA" id="ARBA00022723"/>
    </source>
</evidence>
<dbReference type="Pfam" id="PF01258">
    <property type="entry name" value="zf-dskA_traR"/>
    <property type="match status" value="1"/>
</dbReference>
<dbReference type="AlphaFoldDB" id="A0A411Z1I0"/>
<dbReference type="InterPro" id="IPR048487">
    <property type="entry name" value="DksA-like_N"/>
</dbReference>
<evidence type="ECO:0000256" key="3">
    <source>
        <dbReference type="ARBA" id="ARBA00022833"/>
    </source>
</evidence>
<keyword evidence="8" id="KW-1185">Reference proteome</keyword>
<evidence type="ECO:0000313" key="7">
    <source>
        <dbReference type="EMBL" id="RGP36892.1"/>
    </source>
</evidence>
<keyword evidence="1" id="KW-0479">Metal-binding</keyword>
<gene>
    <name evidence="7" type="ORF">D1012_12115</name>
</gene>
<dbReference type="PANTHER" id="PTHR33823:SF4">
    <property type="entry name" value="GENERAL STRESS PROTEIN 16O"/>
    <property type="match status" value="1"/>
</dbReference>
<name>A0A411Z1I0_9RHOB</name>
<comment type="caution">
    <text evidence="7">The sequence shown here is derived from an EMBL/GenBank/DDBJ whole genome shotgun (WGS) entry which is preliminary data.</text>
</comment>
<accession>A0A411Z1I0</accession>
<dbReference type="PROSITE" id="PS51128">
    <property type="entry name" value="ZF_DKSA_2"/>
    <property type="match status" value="1"/>
</dbReference>
<dbReference type="PANTHER" id="PTHR33823">
    <property type="entry name" value="RNA POLYMERASE-BINDING TRANSCRIPTION FACTOR DKSA-RELATED"/>
    <property type="match status" value="1"/>
</dbReference>
<proteinExistence type="predicted"/>
<feature type="domain" description="DnaK suppressor protein-like N-terminal" evidence="6">
    <location>
        <begin position="10"/>
        <end position="72"/>
    </location>
</feature>
<dbReference type="InterPro" id="IPR000962">
    <property type="entry name" value="Znf_DskA_TraR"/>
</dbReference>
<keyword evidence="2" id="KW-0863">Zinc-finger</keyword>
<organism evidence="7 8">
    <name type="scientific">Pseudotabrizicola alkalilacus</name>
    <dbReference type="NCBI Taxonomy" id="2305252"/>
    <lineage>
        <taxon>Bacteria</taxon>
        <taxon>Pseudomonadati</taxon>
        <taxon>Pseudomonadota</taxon>
        <taxon>Alphaproteobacteria</taxon>
        <taxon>Rhodobacterales</taxon>
        <taxon>Paracoccaceae</taxon>
        <taxon>Pseudotabrizicola</taxon>
    </lineage>
</organism>
<sequence>MRKSPADRKAQLLARRAALAERMTSIEVELDSHQNRDWEELATERESDEVLEGMGVAALAELRMIDAALVRVDAGTYGQCARCGAEIGDQRLDVLPFTPFCRDCAALSD</sequence>
<evidence type="ECO:0000313" key="8">
    <source>
        <dbReference type="Proteomes" id="UP000284547"/>
    </source>
</evidence>